<dbReference type="OrthoDB" id="4296871at2759"/>
<accession>A0A9W9J0R1</accession>
<name>A0A9W9J0R1_9EURO</name>
<dbReference type="EMBL" id="JAPQKQ010000007">
    <property type="protein sequence ID" value="KAJ5187086.1"/>
    <property type="molecule type" value="Genomic_DNA"/>
</dbReference>
<sequence>MDDANQHPLWCKHCEVEGHLVIHCHALYEDLTNFDAAVRMSQGPASDSKRAYPVAHWGQGKKKQVYGPGAFNAARGVPVQGFNYPIIRPTPLDLLEAHAALNYLHQQWAYWLQCHDTWYENHTGGNTTL</sequence>
<keyword evidence="2" id="KW-1185">Reference proteome</keyword>
<protein>
    <submittedName>
        <fullName evidence="1">Uncharacterized protein</fullName>
    </submittedName>
</protein>
<comment type="caution">
    <text evidence="1">The sequence shown here is derived from an EMBL/GenBank/DDBJ whole genome shotgun (WGS) entry which is preliminary data.</text>
</comment>
<evidence type="ECO:0000313" key="2">
    <source>
        <dbReference type="Proteomes" id="UP001150942"/>
    </source>
</evidence>
<dbReference type="AlphaFoldDB" id="A0A9W9J0R1"/>
<dbReference type="Proteomes" id="UP001150942">
    <property type="component" value="Unassembled WGS sequence"/>
</dbReference>
<gene>
    <name evidence="1" type="ORF">N7449_010080</name>
</gene>
<reference evidence="1" key="2">
    <citation type="journal article" date="2023" name="IMA Fungus">
        <title>Comparative genomic study of the Penicillium genus elucidates a diverse pangenome and 15 lateral gene transfer events.</title>
        <authorList>
            <person name="Petersen C."/>
            <person name="Sorensen T."/>
            <person name="Nielsen M.R."/>
            <person name="Sondergaard T.E."/>
            <person name="Sorensen J.L."/>
            <person name="Fitzpatrick D.A."/>
            <person name="Frisvad J.C."/>
            <person name="Nielsen K.L."/>
        </authorList>
    </citation>
    <scope>NUCLEOTIDE SEQUENCE</scope>
    <source>
        <strain evidence="1">IBT 20477</strain>
    </source>
</reference>
<evidence type="ECO:0000313" key="1">
    <source>
        <dbReference type="EMBL" id="KAJ5187086.1"/>
    </source>
</evidence>
<proteinExistence type="predicted"/>
<organism evidence="1 2">
    <name type="scientific">Penicillium cf. viridicatum</name>
    <dbReference type="NCBI Taxonomy" id="2972119"/>
    <lineage>
        <taxon>Eukaryota</taxon>
        <taxon>Fungi</taxon>
        <taxon>Dikarya</taxon>
        <taxon>Ascomycota</taxon>
        <taxon>Pezizomycotina</taxon>
        <taxon>Eurotiomycetes</taxon>
        <taxon>Eurotiomycetidae</taxon>
        <taxon>Eurotiales</taxon>
        <taxon>Aspergillaceae</taxon>
        <taxon>Penicillium</taxon>
    </lineage>
</organism>
<reference evidence="1" key="1">
    <citation type="submission" date="2022-11" db="EMBL/GenBank/DDBJ databases">
        <authorList>
            <person name="Petersen C."/>
        </authorList>
    </citation>
    <scope>NUCLEOTIDE SEQUENCE</scope>
    <source>
        <strain evidence="1">IBT 20477</strain>
    </source>
</reference>